<gene>
    <name evidence="2" type="ORF">ANHYDRO_00935</name>
</gene>
<organism evidence="2 3">
    <name type="scientific">Anaerococcus hydrogenalis DSM 7454</name>
    <dbReference type="NCBI Taxonomy" id="561177"/>
    <lineage>
        <taxon>Bacteria</taxon>
        <taxon>Bacillati</taxon>
        <taxon>Bacillota</taxon>
        <taxon>Tissierellia</taxon>
        <taxon>Tissierellales</taxon>
        <taxon>Peptoniphilaceae</taxon>
        <taxon>Anaerococcus</taxon>
    </lineage>
</organism>
<dbReference type="EMBL" id="ABXA01000020">
    <property type="protein sequence ID" value="EEB36283.1"/>
    <property type="molecule type" value="Genomic_DNA"/>
</dbReference>
<protein>
    <recommendedName>
        <fullName evidence="4">DUF3311 domain-containing protein</fullName>
    </recommendedName>
</protein>
<dbReference type="AlphaFoldDB" id="B6W8L2"/>
<evidence type="ECO:0008006" key="4">
    <source>
        <dbReference type="Google" id="ProtNLM"/>
    </source>
</evidence>
<dbReference type="Proteomes" id="UP000005451">
    <property type="component" value="Unassembled WGS sequence"/>
</dbReference>
<evidence type="ECO:0000313" key="2">
    <source>
        <dbReference type="EMBL" id="EEB36283.1"/>
    </source>
</evidence>
<dbReference type="eggNOG" id="ENOG5030GNJ">
    <property type="taxonomic scope" value="Bacteria"/>
</dbReference>
<dbReference type="STRING" id="561177.ANHYDRO_00935"/>
<name>B6W8L2_9FIRM</name>
<reference evidence="2 3" key="1">
    <citation type="submission" date="2008-09" db="EMBL/GenBank/DDBJ databases">
        <authorList>
            <person name="Fulton L."/>
            <person name="Clifton S."/>
            <person name="Fulton B."/>
            <person name="Xu J."/>
            <person name="Minx P."/>
            <person name="Pepin K.H."/>
            <person name="Johnson M."/>
            <person name="Thiruvilangam P."/>
            <person name="Bhonagiri V."/>
            <person name="Nash W.E."/>
            <person name="Mardis E.R."/>
            <person name="Wilson R.K."/>
        </authorList>
    </citation>
    <scope>NUCLEOTIDE SEQUENCE [LARGE SCALE GENOMIC DNA]</scope>
    <source>
        <strain evidence="2 3">DSM 7454</strain>
    </source>
</reference>
<feature type="transmembrane region" description="Helical" evidence="1">
    <location>
        <begin position="41"/>
        <end position="62"/>
    </location>
</feature>
<reference evidence="2 3" key="2">
    <citation type="submission" date="2008-10" db="EMBL/GenBank/DDBJ databases">
        <title>Draft genome sequence of Anaerococcus hydrogenalis (DSM 7454).</title>
        <authorList>
            <person name="Sudarsanam P."/>
            <person name="Ley R."/>
            <person name="Guruge J."/>
            <person name="Turnbaugh P.J."/>
            <person name="Mahowald M."/>
            <person name="Liep D."/>
            <person name="Gordon J."/>
        </authorList>
    </citation>
    <scope>NUCLEOTIDE SEQUENCE [LARGE SCALE GENOMIC DNA]</scope>
    <source>
        <strain evidence="2 3">DSM 7454</strain>
    </source>
</reference>
<keyword evidence="1" id="KW-1133">Transmembrane helix</keyword>
<proteinExistence type="predicted"/>
<sequence>MKKKNIIKIIFAVLLCLAMIPFSFTKSPEPYIFGWIPFPLFYWWILMFLNLIFVLFVAYDFVKNEKDEEK</sequence>
<keyword evidence="1" id="KW-0472">Membrane</keyword>
<accession>B6W8L2</accession>
<evidence type="ECO:0000256" key="1">
    <source>
        <dbReference type="SAM" id="Phobius"/>
    </source>
</evidence>
<dbReference type="RefSeq" id="WP_004813821.1">
    <property type="nucleotide sequence ID" value="NZ_ABXA01000020.1"/>
</dbReference>
<comment type="caution">
    <text evidence="2">The sequence shown here is derived from an EMBL/GenBank/DDBJ whole genome shotgun (WGS) entry which is preliminary data.</text>
</comment>
<evidence type="ECO:0000313" key="3">
    <source>
        <dbReference type="Proteomes" id="UP000005451"/>
    </source>
</evidence>
<keyword evidence="1" id="KW-0812">Transmembrane</keyword>